<dbReference type="GeneID" id="122146471"/>
<evidence type="ECO:0000259" key="2">
    <source>
        <dbReference type="SMART" id="SM00247"/>
    </source>
</evidence>
<dbReference type="PANTHER" id="PTHR11373:SF4">
    <property type="entry name" value="DEOXYNUCLEOSIDE TRIPHOSPHATE TRIPHOSPHOHYDROLASE SAMHD1"/>
    <property type="match status" value="1"/>
</dbReference>
<dbReference type="GO" id="GO:0005634">
    <property type="term" value="C:nucleus"/>
    <property type="evidence" value="ECO:0007669"/>
    <property type="project" value="TreeGrafter"/>
</dbReference>
<dbReference type="Pfam" id="PF00030">
    <property type="entry name" value="Crystall"/>
    <property type="match status" value="1"/>
</dbReference>
<protein>
    <submittedName>
        <fullName evidence="3">Gamma-crystallin S-like</fullName>
    </submittedName>
</protein>
<dbReference type="RefSeq" id="XP_042621269.1">
    <property type="nucleotide sequence ID" value="XM_042765335.1"/>
</dbReference>
<reference evidence="3" key="1">
    <citation type="submission" date="2025-08" db="UniProtKB">
        <authorList>
            <consortium name="RefSeq"/>
        </authorList>
    </citation>
    <scope>IDENTIFICATION</scope>
    <source>
        <tissue evidence="3">Muscle</tissue>
    </source>
</reference>
<accession>A0A9Q9YJB0</accession>
<gene>
    <name evidence="3" type="primary">LOC122146471</name>
</gene>
<feature type="domain" description="Beta/gamma crystallin 'Greek key'" evidence="2">
    <location>
        <begin position="139"/>
        <end position="221"/>
    </location>
</feature>
<dbReference type="InterPro" id="IPR050135">
    <property type="entry name" value="dGTPase-like"/>
</dbReference>
<name>A0A9Q9YJB0_CYPCA</name>
<dbReference type="GO" id="GO:0006203">
    <property type="term" value="P:dGTP catabolic process"/>
    <property type="evidence" value="ECO:0007669"/>
    <property type="project" value="TreeGrafter"/>
</dbReference>
<dbReference type="Proteomes" id="UP001155660">
    <property type="component" value="Chromosome A1"/>
</dbReference>
<dbReference type="AlphaFoldDB" id="A0A9Q9YJB0"/>
<sequence length="226" mass="27003">MKLEDVVRRRLPKCVGETRITETEHKDNRILENEWNKAVDEWNILPTLLLDKKDFFIETIKLDYSDKKTKTPIKNVYFYRKRNPTDGIKIKDYEKSSLLPEEYTEYVGRVYYTKKSDKEERDAKECFRWWRLSKDRMCMILVFDQEEFRGNWRLITEDCPSLDHCGIIEVRSCKVLSGEWVLYEGPHYKEPSYRLQDPEYRNPEAWGPNGNTAPALSVKRSTESVL</sequence>
<organism evidence="3">
    <name type="scientific">Cyprinus carpio</name>
    <name type="common">Common carp</name>
    <dbReference type="NCBI Taxonomy" id="7962"/>
    <lineage>
        <taxon>Eukaryota</taxon>
        <taxon>Metazoa</taxon>
        <taxon>Chordata</taxon>
        <taxon>Craniata</taxon>
        <taxon>Vertebrata</taxon>
        <taxon>Euteleostomi</taxon>
        <taxon>Actinopterygii</taxon>
        <taxon>Neopterygii</taxon>
        <taxon>Teleostei</taxon>
        <taxon>Ostariophysi</taxon>
        <taxon>Cypriniformes</taxon>
        <taxon>Cyprinidae</taxon>
        <taxon>Cyprininae</taxon>
        <taxon>Cyprinus</taxon>
    </lineage>
</organism>
<feature type="region of interest" description="Disordered" evidence="1">
    <location>
        <begin position="204"/>
        <end position="226"/>
    </location>
</feature>
<evidence type="ECO:0000313" key="3">
    <source>
        <dbReference type="RefSeq" id="XP_042621269.1"/>
    </source>
</evidence>
<dbReference type="SMART" id="SM00247">
    <property type="entry name" value="XTALbg"/>
    <property type="match status" value="1"/>
</dbReference>
<dbReference type="KEGG" id="ccar:122146471"/>
<evidence type="ECO:0000256" key="1">
    <source>
        <dbReference type="SAM" id="MobiDB-lite"/>
    </source>
</evidence>
<dbReference type="PANTHER" id="PTHR11373">
    <property type="entry name" value="DEOXYNUCLEOSIDE TRIPHOSPHATE TRIPHOSPHOHYDROLASE"/>
    <property type="match status" value="1"/>
</dbReference>
<dbReference type="OrthoDB" id="8947544at2759"/>
<proteinExistence type="predicted"/>
<dbReference type="GO" id="GO:0008832">
    <property type="term" value="F:dGTPase activity"/>
    <property type="evidence" value="ECO:0007669"/>
    <property type="project" value="TreeGrafter"/>
</dbReference>
<dbReference type="InterPro" id="IPR001064">
    <property type="entry name" value="Beta/gamma_crystallin"/>
</dbReference>